<evidence type="ECO:0000256" key="5">
    <source>
        <dbReference type="ARBA" id="ARBA00022723"/>
    </source>
</evidence>
<keyword evidence="9 18" id="KW-0630">Potassium</keyword>
<name>A0A3A5MEZ6_9MICC</name>
<evidence type="ECO:0000256" key="11">
    <source>
        <dbReference type="ARBA" id="ARBA00023235"/>
    </source>
</evidence>
<dbReference type="GO" id="GO:0046872">
    <property type="term" value="F:metal ion binding"/>
    <property type="evidence" value="ECO:0007669"/>
    <property type="project" value="UniProtKB-UniRule"/>
</dbReference>
<evidence type="ECO:0000259" key="20">
    <source>
        <dbReference type="PROSITE" id="PS51383"/>
    </source>
</evidence>
<evidence type="ECO:0000256" key="10">
    <source>
        <dbReference type="ARBA" id="ARBA00023027"/>
    </source>
</evidence>
<comment type="function">
    <text evidence="17">Catalyzes the dehydration of the S-form of NAD(P)HX at the expense of ADP, which is converted to AMP. Together with NAD(P)HX epimerase, which catalyzes the epimerization of the S- and R-forms, the enzyme allows the repair of both epimers of NAD(P)HX, a damaged form of NAD(P)H that is a result of enzymatic or heat-dependent hydration.</text>
</comment>
<dbReference type="InterPro" id="IPR036652">
    <property type="entry name" value="YjeF_N_dom_sf"/>
</dbReference>
<dbReference type="GO" id="GO:0046496">
    <property type="term" value="P:nicotinamide nucleotide metabolic process"/>
    <property type="evidence" value="ECO:0007669"/>
    <property type="project" value="UniProtKB-UniRule"/>
</dbReference>
<keyword evidence="23" id="KW-1185">Reference proteome</keyword>
<evidence type="ECO:0000256" key="4">
    <source>
        <dbReference type="ARBA" id="ARBA00009524"/>
    </source>
</evidence>
<dbReference type="Pfam" id="PF03853">
    <property type="entry name" value="YjeF_N"/>
    <property type="match status" value="1"/>
</dbReference>
<feature type="binding site" evidence="17">
    <location>
        <position position="268"/>
    </location>
    <ligand>
        <name>(6S)-NADPHX</name>
        <dbReference type="ChEBI" id="CHEBI:64076"/>
    </ligand>
</feature>
<evidence type="ECO:0000313" key="23">
    <source>
        <dbReference type="Proteomes" id="UP000272560"/>
    </source>
</evidence>
<dbReference type="EC" id="4.2.1.136" evidence="19"/>
<feature type="binding site" evidence="17">
    <location>
        <begin position="409"/>
        <end position="413"/>
    </location>
    <ligand>
        <name>AMP</name>
        <dbReference type="ChEBI" id="CHEBI:456215"/>
    </ligand>
</feature>
<keyword evidence="12 17" id="KW-0456">Lyase</keyword>
<evidence type="ECO:0000256" key="13">
    <source>
        <dbReference type="ARBA" id="ARBA00023268"/>
    </source>
</evidence>
<feature type="domain" description="YjeF C-terminal" evidence="20">
    <location>
        <begin position="233"/>
        <end position="510"/>
    </location>
</feature>
<feature type="binding site" evidence="18">
    <location>
        <begin position="62"/>
        <end position="66"/>
    </location>
    <ligand>
        <name>(6S)-NADPHX</name>
        <dbReference type="ChEBI" id="CHEBI:64076"/>
    </ligand>
</feature>
<dbReference type="GO" id="GO:0005524">
    <property type="term" value="F:ATP binding"/>
    <property type="evidence" value="ECO:0007669"/>
    <property type="project" value="UniProtKB-UniRule"/>
</dbReference>
<evidence type="ECO:0000256" key="7">
    <source>
        <dbReference type="ARBA" id="ARBA00022840"/>
    </source>
</evidence>
<dbReference type="SUPFAM" id="SSF53613">
    <property type="entry name" value="Ribokinase-like"/>
    <property type="match status" value="1"/>
</dbReference>
<evidence type="ECO:0000313" key="22">
    <source>
        <dbReference type="EMBL" id="RJT82933.1"/>
    </source>
</evidence>
<feature type="binding site" evidence="17">
    <location>
        <position position="439"/>
    </location>
    <ligand>
        <name>(6S)-NADPHX</name>
        <dbReference type="ChEBI" id="CHEBI:64076"/>
    </ligand>
</feature>
<dbReference type="GO" id="GO:0052856">
    <property type="term" value="F:NAD(P)HX epimerase activity"/>
    <property type="evidence" value="ECO:0007669"/>
    <property type="project" value="UniProtKB-UniRule"/>
</dbReference>
<evidence type="ECO:0000256" key="15">
    <source>
        <dbReference type="ARBA" id="ARBA00048238"/>
    </source>
</evidence>
<dbReference type="InterPro" id="IPR030677">
    <property type="entry name" value="Nnr"/>
</dbReference>
<dbReference type="PANTHER" id="PTHR12592:SF0">
    <property type="entry name" value="ATP-DEPENDENT (S)-NAD(P)H-HYDRATE DEHYDRATASE"/>
    <property type="match status" value="1"/>
</dbReference>
<dbReference type="Gene3D" id="3.40.50.10260">
    <property type="entry name" value="YjeF N-terminal domain"/>
    <property type="match status" value="1"/>
</dbReference>
<evidence type="ECO:0000259" key="21">
    <source>
        <dbReference type="PROSITE" id="PS51385"/>
    </source>
</evidence>
<organism evidence="22 23">
    <name type="scientific">Arthrobacter cheniae</name>
    <dbReference type="NCBI Taxonomy" id="1258888"/>
    <lineage>
        <taxon>Bacteria</taxon>
        <taxon>Bacillati</taxon>
        <taxon>Actinomycetota</taxon>
        <taxon>Actinomycetes</taxon>
        <taxon>Micrococcales</taxon>
        <taxon>Micrococcaceae</taxon>
        <taxon>Arthrobacter</taxon>
    </lineage>
</organism>
<comment type="catalytic activity">
    <reaction evidence="2 18 19">
        <text>(6R)-NADPHX = (6S)-NADPHX</text>
        <dbReference type="Rhea" id="RHEA:32227"/>
        <dbReference type="ChEBI" id="CHEBI:64076"/>
        <dbReference type="ChEBI" id="CHEBI:64077"/>
        <dbReference type="EC" id="5.1.99.6"/>
    </reaction>
</comment>
<dbReference type="CDD" id="cd01171">
    <property type="entry name" value="YXKO-related"/>
    <property type="match status" value="1"/>
</dbReference>
<feature type="domain" description="YjeF N-terminal" evidence="21">
    <location>
        <begin position="10"/>
        <end position="226"/>
    </location>
</feature>
<dbReference type="EMBL" id="QZVT01000001">
    <property type="protein sequence ID" value="RJT82933.1"/>
    <property type="molecule type" value="Genomic_DNA"/>
</dbReference>
<comment type="caution">
    <text evidence="22">The sequence shown here is derived from an EMBL/GenBank/DDBJ whole genome shotgun (WGS) entry which is preliminary data.</text>
</comment>
<feature type="binding site" evidence="17">
    <location>
        <position position="323"/>
    </location>
    <ligand>
        <name>(6S)-NADPHX</name>
        <dbReference type="ChEBI" id="CHEBI:64076"/>
    </ligand>
</feature>
<comment type="similarity">
    <text evidence="18">Belongs to the NnrE/AIBP family.</text>
</comment>
<keyword evidence="5 18" id="KW-0479">Metal-binding</keyword>
<dbReference type="PROSITE" id="PS01050">
    <property type="entry name" value="YJEF_C_2"/>
    <property type="match status" value="1"/>
</dbReference>
<comment type="subunit">
    <text evidence="17">Homotetramer.</text>
</comment>
<dbReference type="RefSeq" id="WP_120147040.1">
    <property type="nucleotide sequence ID" value="NZ_QZVT01000001.1"/>
</dbReference>
<evidence type="ECO:0000256" key="3">
    <source>
        <dbReference type="ARBA" id="ARBA00006001"/>
    </source>
</evidence>
<dbReference type="EC" id="5.1.99.6" evidence="19"/>
<feature type="binding site" evidence="18">
    <location>
        <position position="172"/>
    </location>
    <ligand>
        <name>K(+)</name>
        <dbReference type="ChEBI" id="CHEBI:29103"/>
    </ligand>
</feature>
<feature type="binding site" evidence="18">
    <location>
        <begin position="133"/>
        <end position="139"/>
    </location>
    <ligand>
        <name>(6S)-NADPHX</name>
        <dbReference type="ChEBI" id="CHEBI:64076"/>
    </ligand>
</feature>
<evidence type="ECO:0000256" key="12">
    <source>
        <dbReference type="ARBA" id="ARBA00023239"/>
    </source>
</evidence>
<keyword evidence="10 17" id="KW-0520">NAD</keyword>
<comment type="similarity">
    <text evidence="4 19">In the C-terminal section; belongs to the NnrD/CARKD family.</text>
</comment>
<feature type="binding site" evidence="18">
    <location>
        <position position="129"/>
    </location>
    <ligand>
        <name>K(+)</name>
        <dbReference type="ChEBI" id="CHEBI:29103"/>
    </ligand>
</feature>
<comment type="function">
    <text evidence="14 19">Bifunctional enzyme that catalyzes the epimerization of the S- and R-forms of NAD(P)HX and the dehydration of the S-form of NAD(P)HX at the expense of ADP, which is converted to AMP. This allows the repair of both epimers of NAD(P)HX, a damaged form of NAD(P)H that is a result of enzymatic or heat-dependent hydration.</text>
</comment>
<evidence type="ECO:0000256" key="16">
    <source>
        <dbReference type="ARBA" id="ARBA00049209"/>
    </source>
</evidence>
<feature type="binding site" evidence="17">
    <location>
        <position position="367"/>
    </location>
    <ligand>
        <name>(6S)-NADPHX</name>
        <dbReference type="ChEBI" id="CHEBI:64076"/>
    </ligand>
</feature>
<evidence type="ECO:0000256" key="19">
    <source>
        <dbReference type="PIRNR" id="PIRNR017184"/>
    </source>
</evidence>
<evidence type="ECO:0000256" key="6">
    <source>
        <dbReference type="ARBA" id="ARBA00022741"/>
    </source>
</evidence>
<comment type="catalytic activity">
    <reaction evidence="15 17 19">
        <text>(6S)-NADHX + ADP = AMP + phosphate + NADH + H(+)</text>
        <dbReference type="Rhea" id="RHEA:32223"/>
        <dbReference type="ChEBI" id="CHEBI:15378"/>
        <dbReference type="ChEBI" id="CHEBI:43474"/>
        <dbReference type="ChEBI" id="CHEBI:57945"/>
        <dbReference type="ChEBI" id="CHEBI:64074"/>
        <dbReference type="ChEBI" id="CHEBI:456215"/>
        <dbReference type="ChEBI" id="CHEBI:456216"/>
        <dbReference type="EC" id="4.2.1.136"/>
    </reaction>
</comment>
<dbReference type="InterPro" id="IPR017953">
    <property type="entry name" value="Carbohydrate_kinase_pred_CS"/>
</dbReference>
<comment type="similarity">
    <text evidence="3 19">In the N-terminal section; belongs to the NnrE/AIBP family.</text>
</comment>
<comment type="catalytic activity">
    <reaction evidence="16 17 19">
        <text>(6S)-NADPHX + ADP = AMP + phosphate + NADPH + H(+)</text>
        <dbReference type="Rhea" id="RHEA:32235"/>
        <dbReference type="ChEBI" id="CHEBI:15378"/>
        <dbReference type="ChEBI" id="CHEBI:43474"/>
        <dbReference type="ChEBI" id="CHEBI:57783"/>
        <dbReference type="ChEBI" id="CHEBI:64076"/>
        <dbReference type="ChEBI" id="CHEBI:456215"/>
        <dbReference type="ChEBI" id="CHEBI:456216"/>
        <dbReference type="EC" id="4.2.1.136"/>
    </reaction>
</comment>
<keyword evidence="8 17" id="KW-0521">NADP</keyword>
<evidence type="ECO:0000256" key="8">
    <source>
        <dbReference type="ARBA" id="ARBA00022857"/>
    </source>
</evidence>
<dbReference type="HAMAP" id="MF_01966">
    <property type="entry name" value="NADHX_epimerase"/>
    <property type="match status" value="1"/>
</dbReference>
<protein>
    <recommendedName>
        <fullName evidence="19">Bifunctional NAD(P)H-hydrate repair enzyme</fullName>
    </recommendedName>
    <alternativeName>
        <fullName evidence="19">Nicotinamide nucleotide repair protein</fullName>
    </alternativeName>
    <domain>
        <recommendedName>
            <fullName evidence="19">ADP-dependent (S)-NAD(P)H-hydrate dehydratase</fullName>
            <ecNumber evidence="19">4.2.1.136</ecNumber>
        </recommendedName>
        <alternativeName>
            <fullName evidence="19">ADP-dependent NAD(P)HX dehydratase</fullName>
        </alternativeName>
    </domain>
    <domain>
        <recommendedName>
            <fullName evidence="19">NAD(P)H-hydrate epimerase</fullName>
            <ecNumber evidence="19">5.1.99.6</ecNumber>
        </recommendedName>
    </domain>
</protein>
<dbReference type="InterPro" id="IPR029056">
    <property type="entry name" value="Ribokinase-like"/>
</dbReference>
<comment type="catalytic activity">
    <reaction evidence="1 18 19">
        <text>(6R)-NADHX = (6S)-NADHX</text>
        <dbReference type="Rhea" id="RHEA:32215"/>
        <dbReference type="ChEBI" id="CHEBI:64074"/>
        <dbReference type="ChEBI" id="CHEBI:64075"/>
        <dbReference type="EC" id="5.1.99.6"/>
    </reaction>
</comment>
<dbReference type="GO" id="GO:0052855">
    <property type="term" value="F:ADP-dependent NAD(P)H-hydrate dehydratase activity"/>
    <property type="evidence" value="ECO:0007669"/>
    <property type="project" value="UniProtKB-UniRule"/>
</dbReference>
<dbReference type="OrthoDB" id="9806925at2"/>
<evidence type="ECO:0000256" key="17">
    <source>
        <dbReference type="HAMAP-Rule" id="MF_01965"/>
    </source>
</evidence>
<dbReference type="InterPro" id="IPR000631">
    <property type="entry name" value="CARKD"/>
</dbReference>
<evidence type="ECO:0000256" key="1">
    <source>
        <dbReference type="ARBA" id="ARBA00000013"/>
    </source>
</evidence>
<evidence type="ECO:0000256" key="18">
    <source>
        <dbReference type="HAMAP-Rule" id="MF_01966"/>
    </source>
</evidence>
<dbReference type="Pfam" id="PF01256">
    <property type="entry name" value="Carb_kinase"/>
    <property type="match status" value="1"/>
</dbReference>
<comment type="similarity">
    <text evidence="17">Belongs to the NnrD/CARKD family.</text>
</comment>
<feature type="binding site" evidence="17">
    <location>
        <position position="438"/>
    </location>
    <ligand>
        <name>AMP</name>
        <dbReference type="ChEBI" id="CHEBI:456215"/>
    </ligand>
</feature>
<keyword evidence="11 18" id="KW-0413">Isomerase</keyword>
<dbReference type="SUPFAM" id="SSF64153">
    <property type="entry name" value="YjeF N-terminal domain-like"/>
    <property type="match status" value="1"/>
</dbReference>
<keyword evidence="6 17" id="KW-0547">Nucleotide-binding</keyword>
<dbReference type="PIRSF" id="PIRSF017184">
    <property type="entry name" value="Nnr"/>
    <property type="match status" value="1"/>
</dbReference>
<comment type="cofactor">
    <cofactor evidence="17">
        <name>Mg(2+)</name>
        <dbReference type="ChEBI" id="CHEBI:18420"/>
    </cofactor>
</comment>
<reference evidence="22 23" key="1">
    <citation type="submission" date="2018-09" db="EMBL/GenBank/DDBJ databases">
        <title>Novel species of Arthrobacter.</title>
        <authorList>
            <person name="Liu Q."/>
            <person name="Xin Y.-H."/>
        </authorList>
    </citation>
    <scope>NUCLEOTIDE SEQUENCE [LARGE SCALE GENOMIC DNA]</scope>
    <source>
        <strain evidence="22 23">Hz2</strain>
    </source>
</reference>
<evidence type="ECO:0000256" key="14">
    <source>
        <dbReference type="ARBA" id="ARBA00025153"/>
    </source>
</evidence>
<gene>
    <name evidence="18" type="primary">nnrE</name>
    <name evidence="17" type="synonym">nnrD</name>
    <name evidence="22" type="ORF">D6T63_00255</name>
</gene>
<accession>A0A3A5MEZ6</accession>
<dbReference type="PROSITE" id="PS51383">
    <property type="entry name" value="YJEF_C_3"/>
    <property type="match status" value="1"/>
</dbReference>
<dbReference type="HAMAP" id="MF_01965">
    <property type="entry name" value="NADHX_dehydratase"/>
    <property type="match status" value="1"/>
</dbReference>
<dbReference type="PROSITE" id="PS51385">
    <property type="entry name" value="YJEF_N"/>
    <property type="match status" value="1"/>
</dbReference>
<dbReference type="InterPro" id="IPR004443">
    <property type="entry name" value="YjeF_N_dom"/>
</dbReference>
<feature type="binding site" evidence="18">
    <location>
        <position position="169"/>
    </location>
    <ligand>
        <name>(6S)-NADPHX</name>
        <dbReference type="ChEBI" id="CHEBI:64076"/>
    </ligand>
</feature>
<dbReference type="Proteomes" id="UP000272560">
    <property type="component" value="Unassembled WGS sequence"/>
</dbReference>
<dbReference type="Gene3D" id="3.40.1190.20">
    <property type="match status" value="1"/>
</dbReference>
<evidence type="ECO:0000256" key="9">
    <source>
        <dbReference type="ARBA" id="ARBA00022958"/>
    </source>
</evidence>
<proteinExistence type="inferred from homology"/>
<dbReference type="AlphaFoldDB" id="A0A3A5MEZ6"/>
<sequence length="518" mass="51728">MLEAFSGSDVRAAEAPLIDAGQGDALMQKAAHGLFGVVLGLLREAGRGTYGATAVVLAGGGNNGADALYAGERLLRRGVGATAILLSDRVHTASLAAFTRAGGASVRLDDGVDPAALATHASSADILLDGILGTGATGGLRGGARAFVEAFNDVAGPRATRSTIVVACDLPSGIGVDTGLVDGPVLAADATVTFGAAKPGLLLGNGAVATGELNVVDIGLDFAVFTPAARRLLDADVAALLRLPTPLDHKYSRGVLGVAAGSARYPGAAALAVGAALATGIGMVRYLGPDAVASLIHQRNPEAVASSGSVAEARSQAWVVGPGAVDDDDQRRRAVDAMTSGLPVVVDAGALAGIPERVGPQVILTPHAGELRQVLAERGVDAERSDIEAEPAHFALRAAEITGATVLLKGFTTVVAAPSGILIAQTDATPWLSSAGSGDTLSGIIGALAASVAGDDHAASRLGLAEEDLWAAVAAAGALIHGRAGQRAARRGPIVVSDLRADIGAVIAELLEERRLAM</sequence>
<dbReference type="PANTHER" id="PTHR12592">
    <property type="entry name" value="ATP-DEPENDENT (S)-NAD(P)H-HYDRATE DEHYDRATASE FAMILY MEMBER"/>
    <property type="match status" value="1"/>
</dbReference>
<comment type="caution">
    <text evidence="18">Lacks conserved residue(s) required for the propagation of feature annotation.</text>
</comment>
<evidence type="ECO:0000256" key="2">
    <source>
        <dbReference type="ARBA" id="ARBA00000909"/>
    </source>
</evidence>
<dbReference type="GO" id="GO:0110051">
    <property type="term" value="P:metabolite repair"/>
    <property type="evidence" value="ECO:0007669"/>
    <property type="project" value="TreeGrafter"/>
</dbReference>
<keyword evidence="13" id="KW-0511">Multifunctional enzyme</keyword>
<keyword evidence="7 17" id="KW-0067">ATP-binding</keyword>
<feature type="binding site" evidence="18">
    <location>
        <position position="63"/>
    </location>
    <ligand>
        <name>K(+)</name>
        <dbReference type="ChEBI" id="CHEBI:29103"/>
    </ligand>
</feature>
<comment type="cofactor">
    <cofactor evidence="18 19">
        <name>K(+)</name>
        <dbReference type="ChEBI" id="CHEBI:29103"/>
    </cofactor>
    <text evidence="18 19">Binds 1 potassium ion per subunit.</text>
</comment>
<comment type="function">
    <text evidence="18">Catalyzes the epimerization of the S- and R-forms of NAD(P)HX, a damaged form of NAD(P)H that is a result of enzymatic or heat-dependent hydration. This is a prerequisite for the S-specific NAD(P)H-hydrate dehydratase to allow the repair of both epimers of NAD(P)HX.</text>
</comment>